<dbReference type="RefSeq" id="WP_121219107.1">
    <property type="nucleotide sequence ID" value="NZ_JBIUBA010000015.1"/>
</dbReference>
<accession>A0A495X2K7</accession>
<evidence type="ECO:0008006" key="3">
    <source>
        <dbReference type="Google" id="ProtNLM"/>
    </source>
</evidence>
<dbReference type="EMBL" id="RBXR01000001">
    <property type="protein sequence ID" value="RKT68242.1"/>
    <property type="molecule type" value="Genomic_DNA"/>
</dbReference>
<sequence>MTTVGSLETEWAAFRAERDNGLRDPHGWLSISALHWLDATPRSFPGVPGEWSTDGTAARTGDTEYTLAEAGSTLVDGEDGVKVEVVLRTGRYGLRVRDPRHPDLATFAGVPTFDFDPRWVVDAGFEAYPEPRTVVVGAARDGLEHHLTAVGVATFEVDGQPQRLVLTQLGDRVQALFHDTTNGDTTSAWRTLFADAPADGRVRLDFNRALNLPSHLTPYGTCPKPPEGNVLTVAVEAGERRFR</sequence>
<dbReference type="OrthoDB" id="5493262at2"/>
<evidence type="ECO:0000313" key="2">
    <source>
        <dbReference type="Proteomes" id="UP000272729"/>
    </source>
</evidence>
<dbReference type="Proteomes" id="UP000272729">
    <property type="component" value="Unassembled WGS sequence"/>
</dbReference>
<dbReference type="PANTHER" id="PTHR41913:SF1">
    <property type="entry name" value="DUF1684 DOMAIN-CONTAINING PROTEIN"/>
    <property type="match status" value="1"/>
</dbReference>
<evidence type="ECO:0000313" key="1">
    <source>
        <dbReference type="EMBL" id="RKT68242.1"/>
    </source>
</evidence>
<reference evidence="1 2" key="1">
    <citation type="submission" date="2018-10" db="EMBL/GenBank/DDBJ databases">
        <title>Sequencing the genomes of 1000 actinobacteria strains.</title>
        <authorList>
            <person name="Klenk H.-P."/>
        </authorList>
    </citation>
    <scope>NUCLEOTIDE SEQUENCE [LARGE SCALE GENOMIC DNA]</scope>
    <source>
        <strain evidence="1 2">DSM 43911</strain>
    </source>
</reference>
<organism evidence="1 2">
    <name type="scientific">Saccharothrix variisporea</name>
    <dbReference type="NCBI Taxonomy" id="543527"/>
    <lineage>
        <taxon>Bacteria</taxon>
        <taxon>Bacillati</taxon>
        <taxon>Actinomycetota</taxon>
        <taxon>Actinomycetes</taxon>
        <taxon>Pseudonocardiales</taxon>
        <taxon>Pseudonocardiaceae</taxon>
        <taxon>Saccharothrix</taxon>
    </lineage>
</organism>
<dbReference type="InterPro" id="IPR012467">
    <property type="entry name" value="DUF1684"/>
</dbReference>
<comment type="caution">
    <text evidence="1">The sequence shown here is derived from an EMBL/GenBank/DDBJ whole genome shotgun (WGS) entry which is preliminary data.</text>
</comment>
<dbReference type="AlphaFoldDB" id="A0A495X2K7"/>
<proteinExistence type="predicted"/>
<gene>
    <name evidence="1" type="ORF">DFJ66_1423</name>
</gene>
<keyword evidence="2" id="KW-1185">Reference proteome</keyword>
<dbReference type="Pfam" id="PF07920">
    <property type="entry name" value="DUF1684"/>
    <property type="match status" value="1"/>
</dbReference>
<protein>
    <recommendedName>
        <fullName evidence="3">DUF1684 family protein</fullName>
    </recommendedName>
</protein>
<name>A0A495X2K7_9PSEU</name>
<dbReference type="PANTHER" id="PTHR41913">
    <property type="entry name" value="DUF1684 DOMAIN-CONTAINING PROTEIN"/>
    <property type="match status" value="1"/>
</dbReference>